<keyword evidence="2" id="KW-1185">Reference proteome</keyword>
<reference evidence="1" key="1">
    <citation type="submission" date="2022-10" db="EMBL/GenBank/DDBJ databases">
        <title>Genome Sequence of Xylaria curta.</title>
        <authorList>
            <person name="Buettner E."/>
        </authorList>
    </citation>
    <scope>NUCLEOTIDE SEQUENCE</scope>
    <source>
        <strain evidence="1">Babe10</strain>
    </source>
</reference>
<gene>
    <name evidence="1" type="ORF">NUW58_g4447</name>
</gene>
<proteinExistence type="predicted"/>
<accession>A0ACC1P784</accession>
<evidence type="ECO:0000313" key="2">
    <source>
        <dbReference type="Proteomes" id="UP001143856"/>
    </source>
</evidence>
<dbReference type="EMBL" id="JAPDGR010000774">
    <property type="protein sequence ID" value="KAJ2987545.1"/>
    <property type="molecule type" value="Genomic_DNA"/>
</dbReference>
<sequence length="1775" mass="200819">MSSSTADQFLSAKLPVNYADEEKGFTVWDAKKEVLKQLFLTENCTLKTVKQRMEAEHDFPMFPLIDYETTLRDRYHFRKNLKASDWRSIGYHIEKRRFHGKPSYVYLGGVLQKPRKVEKERSSCLIDAVNMKAMDKVKELLKQPGVDPNLAICYSQAPDLVPPSDSARNMVSPLTLAAYGCDLNIIRILLKHGATVNPPLPQDESSVVPPLFAALQFGLYHVGAATPSFASIINCVCTLLDAGSNVDIYENYRWERPPSHWGWSKPGYPSWLIDYAWTRFPTKISLLTMLSDKSLKMQSVVTVTGVCLAANQGHEHFRQYLASRRLPIGEDRTAVLQIAISEAAAHGLSEAVSCLLQLGVDPNVEYIQDNLEPWSSSENHCIWHPAVRAAQGQHHHVLRVLRNKCAYSRPLSIIQKFFLADKVANSFHAKHNGNYIVDPYQTGDSELFITTALLLVELFRPGIETDGRGLVLLFLKRAYRKNFPTCAKVCDMAWSWGVPQVIGDDGRDALHYAIFHNCCLDMIKFLIARGYRVHSKFAYDYGYNSSNPTSAAETREPGSLCRSSMLADALISYADDRLAIVNFLLEEGVDIGNAREHYTLLESVFIRNSLCWQYRADTVKIFKKLLDANAPVNGPSRRIPRLSLLTSLMYSYVDDSLICEVIKHTRDVDECVEECTPLMAAISTSRLAIAKQLLDRCANVNNAVFSCSQTPLQVACQRGDVPIDFIEDLIKRGADISSPTTNQYSWTALHAAASTGKLNVAALLLKHGAHVNVEYEFRHGAYVTPLDSAAMAGKLDMVHLLRDYLKALGIDTVWSSPFFKSPQADMGYDIADYKDIDGRYGTLEDVDELISELHKRDMKLIVDLVVNHTSDQHPWFLESRSSKSNPKRDWYIWRKPRYSNENEVDIHREPPSNWAQILGEANSAWKYDSVTDEYYLCLFTPEQPGLNWETPEVRTAIWDMHFWLKRGASGFRLDVINMISKIQELYKTLKYFVNGPKLHDYLQEMHREVLSKYDAITVGEMPGVSDENEILRTVGANAGELRMIFIFDLVDIDKPTVRMALKPWDVKEMKAIYRHVGAKLLALMQTTLGGTLFVYQGEELGMRNLPKSWDIDKEYKDVETINYWNKVKTIYADDAERLQHGRAVIEMKARDLARSPMQWDASPNAGFCDAGVTPWMRVNDDYKTVNVEAQMRDKDTSADLTVLQFWQQGIQRRKEHTAVFVYGNFEELAPAHPNVFAYLRTSSTGEKWPVVLNYFGRQVEWDIPRHLKIASWINKKLGSRHDSMHISLVGAPRGLRVLLPASFIILVLVLLGLFHNTGQTSQLLETISNIHGGGQPQQEAEKVPSRPVNTHPPPKYKPTSTQPSVTDPFPLLATSTATPPPIPVYNVPKPGLHRDYGLSYMPPLFIGFTRQWPMLLQCVVGYLTAGWPPESIYVVENTGVQNSNADGKTCLVMSFEDGPDTIKRPGDRDWFFYDDQEKVDILRPAAAGQKGYRTIYENSLRELNHTLENEKRWAFRWFQYDHLTLVNRAALDAVGGWDSLMPYYGSDCDMNARLEMDGWTMRHRRIGIINDVSTVLEDLATLYRDPKVVPTFVDPNPIPDDELDKVEKPHADDKASNGESAQDGATAGEETKSAQQSEKSQEKPTAKPTDKPTGEAAEKRATENSNGAGGAGIAQAMDYFRALLKVADDMGEYKYRSDNRARNSWQSSQHGGAGEPYYYNADGFGKSFWILAEAGREVFRQKWGHRECDLVKETALKLDDQWRVEKDWEDTPPVS</sequence>
<protein>
    <submittedName>
        <fullName evidence="1">Uncharacterized protein</fullName>
    </submittedName>
</protein>
<organism evidence="1 2">
    <name type="scientific">Xylaria curta</name>
    <dbReference type="NCBI Taxonomy" id="42375"/>
    <lineage>
        <taxon>Eukaryota</taxon>
        <taxon>Fungi</taxon>
        <taxon>Dikarya</taxon>
        <taxon>Ascomycota</taxon>
        <taxon>Pezizomycotina</taxon>
        <taxon>Sordariomycetes</taxon>
        <taxon>Xylariomycetidae</taxon>
        <taxon>Xylariales</taxon>
        <taxon>Xylariaceae</taxon>
        <taxon>Xylaria</taxon>
    </lineage>
</organism>
<evidence type="ECO:0000313" key="1">
    <source>
        <dbReference type="EMBL" id="KAJ2987545.1"/>
    </source>
</evidence>
<dbReference type="Proteomes" id="UP001143856">
    <property type="component" value="Unassembled WGS sequence"/>
</dbReference>
<name>A0ACC1P784_9PEZI</name>
<comment type="caution">
    <text evidence="1">The sequence shown here is derived from an EMBL/GenBank/DDBJ whole genome shotgun (WGS) entry which is preliminary data.</text>
</comment>